<dbReference type="GO" id="GO:0009295">
    <property type="term" value="C:nucleoid"/>
    <property type="evidence" value="ECO:0007669"/>
    <property type="project" value="InterPro"/>
</dbReference>
<dbReference type="eggNOG" id="COG3081">
    <property type="taxonomic scope" value="Bacteria"/>
</dbReference>
<dbReference type="AlphaFoldDB" id="E1QVW7"/>
<accession>E1QVW7</accession>
<dbReference type="InterPro" id="IPR007358">
    <property type="entry name" value="Nucleoid_associated_NdpA"/>
</dbReference>
<dbReference type="Pfam" id="PF04245">
    <property type="entry name" value="NA37"/>
    <property type="match status" value="1"/>
</dbReference>
<proteinExistence type="predicted"/>
<reference evidence="1 2" key="1">
    <citation type="journal article" date="2010" name="Stand. Genomic Sci.">
        <title>Complete genome sequence of Olsenella uli type strain (VPI D76D-27C).</title>
        <authorList>
            <person name="Goker M."/>
            <person name="Held B."/>
            <person name="Lucas S."/>
            <person name="Nolan M."/>
            <person name="Yasawong M."/>
            <person name="Glavina Del Rio T."/>
            <person name="Tice H."/>
            <person name="Cheng J.F."/>
            <person name="Bruce D."/>
            <person name="Detter J.C."/>
            <person name="Tapia R."/>
            <person name="Han C."/>
            <person name="Goodwin L."/>
            <person name="Pitluck S."/>
            <person name="Liolios K."/>
            <person name="Ivanova N."/>
            <person name="Mavromatis K."/>
            <person name="Mikhailova N."/>
            <person name="Pati A."/>
            <person name="Chen A."/>
            <person name="Palaniappan K."/>
            <person name="Land M."/>
            <person name="Hauser L."/>
            <person name="Chang Y.J."/>
            <person name="Jeffries C.D."/>
            <person name="Rohde M."/>
            <person name="Sikorski J."/>
            <person name="Pukall R."/>
            <person name="Woyke T."/>
            <person name="Bristow J."/>
            <person name="Eisen J.A."/>
            <person name="Markowitz V."/>
            <person name="Hugenholtz P."/>
            <person name="Kyrpides N.C."/>
            <person name="Klenk H.P."/>
            <person name="Lapidus A."/>
        </authorList>
    </citation>
    <scope>NUCLEOTIDE SEQUENCE [LARGE SCALE GENOMIC DNA]</scope>
    <source>
        <strain evidence="2">ATCC 49627 / DSM 7084 / CIP 109912 / JCM 12494 / NCIMB 702895 / VPI D76D-27C</strain>
    </source>
</reference>
<sequence>MMRVSHAILHAFDFESGTSYPSDRELDLGSRPVKSYVQRHMRKIASSAESRHGTFAEDSSFGAGLAEYFAGRVGFVELSQQLAQFMWEQLRMCDDLVECDLLVCDFTDTKDMRARTAVLADGVVAAAVSDDPAAVGSEDLSQRLFGMAVLPRRQAFVHDLGNDATGAAANDILSQDVTLPNPSQKVDSYLLVDLATAAIDFRDKPRAIGGREVEIIPERLLQCSSQASSRELVEAVEDIVEGVAEEHGLNAACAVAHAKACVAATAERDESFSPEEVGRQVFEGQPEVQEHYERVAHERKLPEEVPVRRGVANRLAKSHKIKTDTGIEITFPSEYAADSNYIEFTADADGNVSILIKNVGRIENR</sequence>
<dbReference type="STRING" id="633147.Olsu_1160"/>
<evidence type="ECO:0000313" key="1">
    <source>
        <dbReference type="EMBL" id="ADK68270.1"/>
    </source>
</evidence>
<evidence type="ECO:0000313" key="2">
    <source>
        <dbReference type="Proteomes" id="UP000000333"/>
    </source>
</evidence>
<dbReference type="PATRIC" id="fig|633147.7.peg.380"/>
<dbReference type="RefSeq" id="WP_013252022.1">
    <property type="nucleotide sequence ID" value="NC_014363.1"/>
</dbReference>
<dbReference type="HOGENOM" id="CLU_069338_0_0_11"/>
<keyword evidence="2" id="KW-1185">Reference proteome</keyword>
<dbReference type="GeneID" id="78512581"/>
<dbReference type="Proteomes" id="UP000000333">
    <property type="component" value="Chromosome"/>
</dbReference>
<dbReference type="OrthoDB" id="3171075at2"/>
<organism evidence="1 2">
    <name type="scientific">Olsenella uli (strain ATCC 49627 / DSM 7084 / CCUG 31166 / CIP 109912 / JCM 12494 / LMG 11480 / NCIMB 702895 / VPI D76D-27C)</name>
    <name type="common">Lactobacillus uli</name>
    <dbReference type="NCBI Taxonomy" id="633147"/>
    <lineage>
        <taxon>Bacteria</taxon>
        <taxon>Bacillati</taxon>
        <taxon>Actinomycetota</taxon>
        <taxon>Coriobacteriia</taxon>
        <taxon>Coriobacteriales</taxon>
        <taxon>Atopobiaceae</taxon>
        <taxon>Olsenella</taxon>
    </lineage>
</organism>
<protein>
    <recommendedName>
        <fullName evidence="3">Nucleoid-associated protein</fullName>
    </recommendedName>
</protein>
<gene>
    <name evidence="1" type="ordered locus">Olsu_1160</name>
</gene>
<evidence type="ECO:0008006" key="3">
    <source>
        <dbReference type="Google" id="ProtNLM"/>
    </source>
</evidence>
<dbReference type="KEGG" id="ols:Olsu_1160"/>
<name>E1QVW7_OLSUV</name>
<dbReference type="EMBL" id="CP002106">
    <property type="protein sequence ID" value="ADK68270.1"/>
    <property type="molecule type" value="Genomic_DNA"/>
</dbReference>